<evidence type="ECO:0000313" key="2">
    <source>
        <dbReference type="EMBL" id="OWA55077.1"/>
    </source>
</evidence>
<dbReference type="AlphaFoldDB" id="A0A9X6NJ45"/>
<dbReference type="Proteomes" id="UP000192578">
    <property type="component" value="Unassembled WGS sequence"/>
</dbReference>
<protein>
    <recommendedName>
        <fullName evidence="4">F-box domain-containing protein</fullName>
    </recommendedName>
</protein>
<sequence>MPPKRIRLSKDASSVAGSVSGTAETRSSNSETPLSTDIKWVPTEDMKDLFRYCDLPTRCKLRRICHYWQHLVSRKDVNEVAITDDSCLFVSKKRRKRTRGNLFRPGEDCPEDSANLKDFRRNGLMGEHVRAIIFSCNRGSYSWMIAMVIHRIGMFCTQVEHIVLWRSEMFIGGGDSTRDWMSRNLWAKPAESMSKAPGFPLLTTLTYVNTLVTLSAVDRPQLPYYVTPLVRRGFTFVVLIPRLEIDLTDDTMTHSLDPFLWPYPGDTQRDWVGRYAPLLPNNYLELSLSLASSLEKTSNGQPRLDKIEDFLTADYRTMRPCLLRILAAYILDRYCFGFFPDPPPYPFIDCDELDARLMNCRHIEALGGGTAWTSLPSHRHVPSLKLYGRGHVQAFS</sequence>
<evidence type="ECO:0000313" key="3">
    <source>
        <dbReference type="Proteomes" id="UP000192578"/>
    </source>
</evidence>
<feature type="region of interest" description="Disordered" evidence="1">
    <location>
        <begin position="1"/>
        <end position="35"/>
    </location>
</feature>
<feature type="compositionally biased region" description="Polar residues" evidence="1">
    <location>
        <begin position="22"/>
        <end position="35"/>
    </location>
</feature>
<organism evidence="2 3">
    <name type="scientific">Hypsibius exemplaris</name>
    <name type="common">Freshwater tardigrade</name>
    <dbReference type="NCBI Taxonomy" id="2072580"/>
    <lineage>
        <taxon>Eukaryota</taxon>
        <taxon>Metazoa</taxon>
        <taxon>Ecdysozoa</taxon>
        <taxon>Tardigrada</taxon>
        <taxon>Eutardigrada</taxon>
        <taxon>Parachela</taxon>
        <taxon>Hypsibioidea</taxon>
        <taxon>Hypsibiidae</taxon>
        <taxon>Hypsibius</taxon>
    </lineage>
</organism>
<evidence type="ECO:0000256" key="1">
    <source>
        <dbReference type="SAM" id="MobiDB-lite"/>
    </source>
</evidence>
<feature type="compositionally biased region" description="Low complexity" evidence="1">
    <location>
        <begin position="12"/>
        <end position="21"/>
    </location>
</feature>
<dbReference type="EMBL" id="MTYJ01000531">
    <property type="protein sequence ID" value="OWA55077.1"/>
    <property type="molecule type" value="Genomic_DNA"/>
</dbReference>
<evidence type="ECO:0008006" key="4">
    <source>
        <dbReference type="Google" id="ProtNLM"/>
    </source>
</evidence>
<proteinExistence type="predicted"/>
<name>A0A9X6NJ45_HYPEX</name>
<reference evidence="3" key="1">
    <citation type="submission" date="2017-01" db="EMBL/GenBank/DDBJ databases">
        <title>Comparative genomics of anhydrobiosis in the tardigrade Hypsibius dujardini.</title>
        <authorList>
            <person name="Yoshida Y."/>
            <person name="Koutsovoulos G."/>
            <person name="Laetsch D."/>
            <person name="Stevens L."/>
            <person name="Kumar S."/>
            <person name="Horikawa D."/>
            <person name="Ishino K."/>
            <person name="Komine S."/>
            <person name="Tomita M."/>
            <person name="Blaxter M."/>
            <person name="Arakawa K."/>
        </authorList>
    </citation>
    <scope>NUCLEOTIDE SEQUENCE [LARGE SCALE GENOMIC DNA]</scope>
    <source>
        <strain evidence="3">Z151</strain>
    </source>
</reference>
<comment type="caution">
    <text evidence="2">The sequence shown here is derived from an EMBL/GenBank/DDBJ whole genome shotgun (WGS) entry which is preliminary data.</text>
</comment>
<accession>A0A9X6NJ45</accession>
<keyword evidence="3" id="KW-1185">Reference proteome</keyword>
<gene>
    <name evidence="2" type="ORF">BV898_19462</name>
</gene>